<dbReference type="KEGG" id="rhy:RD110_02895"/>
<dbReference type="InterPro" id="IPR036390">
    <property type="entry name" value="WH_DNA-bd_sf"/>
</dbReference>
<dbReference type="InterPro" id="IPR000485">
    <property type="entry name" value="AsnC-type_HTH_dom"/>
</dbReference>
<evidence type="ECO:0000313" key="5">
    <source>
        <dbReference type="EMBL" id="APW36286.1"/>
    </source>
</evidence>
<keyword evidence="1" id="KW-0805">Transcription regulation</keyword>
<dbReference type="PROSITE" id="PS50956">
    <property type="entry name" value="HTH_ASNC_2"/>
    <property type="match status" value="1"/>
</dbReference>
<gene>
    <name evidence="5" type="ORF">RD110_02895</name>
</gene>
<dbReference type="Pfam" id="PF01037">
    <property type="entry name" value="AsnC_trans_reg"/>
    <property type="match status" value="1"/>
</dbReference>
<dbReference type="InterPro" id="IPR019887">
    <property type="entry name" value="Tscrpt_reg_AsnC/Lrp_C"/>
</dbReference>
<dbReference type="PRINTS" id="PR00033">
    <property type="entry name" value="HTHASNC"/>
</dbReference>
<protein>
    <submittedName>
        <fullName evidence="5">AsnC family transcriptional regulator</fullName>
    </submittedName>
</protein>
<keyword evidence="6" id="KW-1185">Reference proteome</keyword>
<dbReference type="Gene3D" id="1.10.10.10">
    <property type="entry name" value="Winged helix-like DNA-binding domain superfamily/Winged helix DNA-binding domain"/>
    <property type="match status" value="1"/>
</dbReference>
<dbReference type="GO" id="GO:0043200">
    <property type="term" value="P:response to amino acid"/>
    <property type="evidence" value="ECO:0007669"/>
    <property type="project" value="TreeGrafter"/>
</dbReference>
<evidence type="ECO:0000256" key="2">
    <source>
        <dbReference type="ARBA" id="ARBA00023125"/>
    </source>
</evidence>
<feature type="domain" description="HTH asnC-type" evidence="4">
    <location>
        <begin position="1"/>
        <end position="75"/>
    </location>
</feature>
<dbReference type="InterPro" id="IPR019888">
    <property type="entry name" value="Tscrpt_reg_AsnC-like"/>
</dbReference>
<dbReference type="SUPFAM" id="SSF46785">
    <property type="entry name" value="Winged helix' DNA-binding domain"/>
    <property type="match status" value="1"/>
</dbReference>
<dbReference type="SUPFAM" id="SSF54909">
    <property type="entry name" value="Dimeric alpha+beta barrel"/>
    <property type="match status" value="1"/>
</dbReference>
<dbReference type="RefSeq" id="WP_076196537.1">
    <property type="nucleotide sequence ID" value="NZ_CP019236.1"/>
</dbReference>
<organism evidence="5 6">
    <name type="scientific">Rhodoferax koreensis</name>
    <dbReference type="NCBI Taxonomy" id="1842727"/>
    <lineage>
        <taxon>Bacteria</taxon>
        <taxon>Pseudomonadati</taxon>
        <taxon>Pseudomonadota</taxon>
        <taxon>Betaproteobacteria</taxon>
        <taxon>Burkholderiales</taxon>
        <taxon>Comamonadaceae</taxon>
        <taxon>Rhodoferax</taxon>
    </lineage>
</organism>
<dbReference type="Gene3D" id="3.30.70.920">
    <property type="match status" value="1"/>
</dbReference>
<dbReference type="InterPro" id="IPR011008">
    <property type="entry name" value="Dimeric_a/b-barrel"/>
</dbReference>
<dbReference type="SMART" id="SM00344">
    <property type="entry name" value="HTH_ASNC"/>
    <property type="match status" value="1"/>
</dbReference>
<dbReference type="AlphaFoldDB" id="A0A1P8JRA0"/>
<dbReference type="GO" id="GO:0043565">
    <property type="term" value="F:sequence-specific DNA binding"/>
    <property type="evidence" value="ECO:0007669"/>
    <property type="project" value="InterPro"/>
</dbReference>
<sequence>MDDLDRQLIGLLRDNARTPVASLAKTLKVARGTVQNRLSRLEADGTIVGYTLRLKPQVEEQRIRAWMTVAVEGNRTQKVLNALRGDPAVGAIHTTNGRWDIAAELRADSLEGFDQVLSRIRLLDGISQTETSLLLSTIQL</sequence>
<dbReference type="Proteomes" id="UP000186609">
    <property type="component" value="Chromosome"/>
</dbReference>
<keyword evidence="2" id="KW-0238">DNA-binding</keyword>
<evidence type="ECO:0000259" key="4">
    <source>
        <dbReference type="PROSITE" id="PS50956"/>
    </source>
</evidence>
<dbReference type="InterPro" id="IPR036388">
    <property type="entry name" value="WH-like_DNA-bd_sf"/>
</dbReference>
<evidence type="ECO:0000256" key="3">
    <source>
        <dbReference type="ARBA" id="ARBA00023163"/>
    </source>
</evidence>
<dbReference type="GO" id="GO:0005829">
    <property type="term" value="C:cytosol"/>
    <property type="evidence" value="ECO:0007669"/>
    <property type="project" value="TreeGrafter"/>
</dbReference>
<dbReference type="PANTHER" id="PTHR30154:SF53">
    <property type="entry name" value="HTH-TYPE TRANSCRIPTIONAL REGULATOR LRPC"/>
    <property type="match status" value="1"/>
</dbReference>
<dbReference type="Pfam" id="PF13404">
    <property type="entry name" value="HTH_AsnC-type"/>
    <property type="match status" value="1"/>
</dbReference>
<dbReference type="PANTHER" id="PTHR30154">
    <property type="entry name" value="LEUCINE-RESPONSIVE REGULATORY PROTEIN"/>
    <property type="match status" value="1"/>
</dbReference>
<evidence type="ECO:0000313" key="6">
    <source>
        <dbReference type="Proteomes" id="UP000186609"/>
    </source>
</evidence>
<reference evidence="5 6" key="1">
    <citation type="submission" date="2017-01" db="EMBL/GenBank/DDBJ databases">
        <authorList>
            <person name="Mah S.A."/>
            <person name="Swanson W.J."/>
            <person name="Moy G.W."/>
            <person name="Vacquier V.D."/>
        </authorList>
    </citation>
    <scope>NUCLEOTIDE SEQUENCE [LARGE SCALE GENOMIC DNA]</scope>
    <source>
        <strain evidence="5 6">DCY110</strain>
    </source>
</reference>
<proteinExistence type="predicted"/>
<keyword evidence="3" id="KW-0804">Transcription</keyword>
<accession>A0A1P8JRA0</accession>
<dbReference type="EMBL" id="CP019236">
    <property type="protein sequence ID" value="APW36286.1"/>
    <property type="molecule type" value="Genomic_DNA"/>
</dbReference>
<dbReference type="STRING" id="1842727.RD110_02895"/>
<evidence type="ECO:0000256" key="1">
    <source>
        <dbReference type="ARBA" id="ARBA00023015"/>
    </source>
</evidence>
<name>A0A1P8JRA0_9BURK</name>
<dbReference type="OrthoDB" id="9809462at2"/>